<comment type="similarity">
    <text evidence="1">Belongs to the CapA family.</text>
</comment>
<reference evidence="4" key="1">
    <citation type="submission" date="2018-02" db="EMBL/GenBank/DDBJ databases">
        <authorList>
            <person name="Kim S.-K."/>
            <person name="Jung H.-I."/>
            <person name="Lee S.-W."/>
        </authorList>
    </citation>
    <scope>NUCLEOTIDE SEQUENCE</scope>
    <source>
        <strain evidence="4">SK3146</strain>
    </source>
</reference>
<protein>
    <submittedName>
        <fullName evidence="4">Capsule biosynthesis protein CapA</fullName>
    </submittedName>
</protein>
<dbReference type="SMART" id="SM00854">
    <property type="entry name" value="PGA_cap"/>
    <property type="match status" value="1"/>
</dbReference>
<evidence type="ECO:0000259" key="3">
    <source>
        <dbReference type="SMART" id="SM00854"/>
    </source>
</evidence>
<name>A0ABY4RLU8_9BACL</name>
<proteinExistence type="inferred from homology"/>
<accession>A0ABY4RLU8</accession>
<dbReference type="EMBL" id="CP027059">
    <property type="protein sequence ID" value="UQZ82856.1"/>
    <property type="molecule type" value="Genomic_DNA"/>
</dbReference>
<dbReference type="SUPFAM" id="SSF56300">
    <property type="entry name" value="Metallo-dependent phosphatases"/>
    <property type="match status" value="1"/>
</dbReference>
<evidence type="ECO:0000256" key="1">
    <source>
        <dbReference type="ARBA" id="ARBA00005662"/>
    </source>
</evidence>
<dbReference type="PANTHER" id="PTHR33393">
    <property type="entry name" value="POLYGLUTAMINE SYNTHESIS ACCESSORY PROTEIN RV0574C-RELATED"/>
    <property type="match status" value="1"/>
</dbReference>
<keyword evidence="5" id="KW-1185">Reference proteome</keyword>
<feature type="compositionally biased region" description="Low complexity" evidence="2">
    <location>
        <begin position="31"/>
        <end position="45"/>
    </location>
</feature>
<dbReference type="CDD" id="cd07381">
    <property type="entry name" value="MPP_CapA"/>
    <property type="match status" value="1"/>
</dbReference>
<dbReference type="InterPro" id="IPR019079">
    <property type="entry name" value="Capsule_synth_CapA"/>
</dbReference>
<organism evidence="4 5">
    <name type="scientific">Paenibacillus konkukensis</name>
    <dbReference type="NCBI Taxonomy" id="2020716"/>
    <lineage>
        <taxon>Bacteria</taxon>
        <taxon>Bacillati</taxon>
        <taxon>Bacillota</taxon>
        <taxon>Bacilli</taxon>
        <taxon>Bacillales</taxon>
        <taxon>Paenibacillaceae</taxon>
        <taxon>Paenibacillus</taxon>
    </lineage>
</organism>
<sequence length="482" mass="51700">MAVITLVSFSYLMNWLSRDDLPEGAAPPVQQQPSGTSSAPSPAATNVQEGGQPPTEAVQPDASKQESEIKSGVKLTFIGDVMFAGKVEDLLKKNGWDYPFRYVKDFLTPADITVANLETPLTERGTAESKDYVYRSSPQALPVMQAAGIDLVNTANNHIMDYGPEGLLDTLDELDKAGMKRVGTGRNSDEAYQSVIMERSGIKIAFLGFSRVAENADWYAGNDKPGVAETYNAKLPLEAVAKAREQADLVVVIAHWGIERKDRPVKEQTDLAHKYIDAGADLVIGGHPHVLQGFERYKGKWIAYSLGNFIFTTNEVPETWESMVLDAECTKEGSCSLQMVPILTKWAQPVRMTDEDGANLFERMGRISINASVDKDGVVTEAEPVKPAPTPTPAAKKQTEPKKESGGSPSSGITAGSGGSAKPQQTDKPKVSPKPSTKPSPTPTPSTKPTPKPSSKPAAKPTPTPTAKSSPKPSPTPAKDGD</sequence>
<feature type="region of interest" description="Disordered" evidence="2">
    <location>
        <begin position="378"/>
        <end position="482"/>
    </location>
</feature>
<evidence type="ECO:0000313" key="5">
    <source>
        <dbReference type="Proteomes" id="UP001057134"/>
    </source>
</evidence>
<evidence type="ECO:0000313" key="4">
    <source>
        <dbReference type="EMBL" id="UQZ82856.1"/>
    </source>
</evidence>
<gene>
    <name evidence="4" type="primary">capA</name>
    <name evidence="4" type="ORF">SK3146_02016</name>
</gene>
<reference evidence="4" key="2">
    <citation type="journal article" date="2021" name="J Anim Sci Technol">
        <title>Complete genome sequence of Paenibacillus konkukensis sp. nov. SK3146 as a potential probiotic strain.</title>
        <authorList>
            <person name="Jung H.I."/>
            <person name="Park S."/>
            <person name="Niu K.M."/>
            <person name="Lee S.W."/>
            <person name="Kothari D."/>
            <person name="Yi K.J."/>
            <person name="Kim S.K."/>
        </authorList>
    </citation>
    <scope>NUCLEOTIDE SEQUENCE</scope>
    <source>
        <strain evidence="4">SK3146</strain>
    </source>
</reference>
<dbReference type="RefSeq" id="WP_249864944.1">
    <property type="nucleotide sequence ID" value="NZ_CP027059.1"/>
</dbReference>
<feature type="compositionally biased region" description="Pro residues" evidence="2">
    <location>
        <begin position="436"/>
        <end position="464"/>
    </location>
</feature>
<dbReference type="Gene3D" id="3.60.21.10">
    <property type="match status" value="1"/>
</dbReference>
<dbReference type="PANTHER" id="PTHR33393:SF13">
    <property type="entry name" value="PGA BIOSYNTHESIS PROTEIN CAPA"/>
    <property type="match status" value="1"/>
</dbReference>
<feature type="domain" description="Capsule synthesis protein CapA" evidence="3">
    <location>
        <begin position="74"/>
        <end position="313"/>
    </location>
</feature>
<feature type="region of interest" description="Disordered" evidence="2">
    <location>
        <begin position="23"/>
        <end position="66"/>
    </location>
</feature>
<dbReference type="InterPro" id="IPR029052">
    <property type="entry name" value="Metallo-depent_PP-like"/>
</dbReference>
<dbReference type="Proteomes" id="UP001057134">
    <property type="component" value="Chromosome"/>
</dbReference>
<evidence type="ECO:0000256" key="2">
    <source>
        <dbReference type="SAM" id="MobiDB-lite"/>
    </source>
</evidence>
<dbReference type="InterPro" id="IPR052169">
    <property type="entry name" value="CW_Biosynth-Accessory"/>
</dbReference>
<dbReference type="Pfam" id="PF09587">
    <property type="entry name" value="PGA_cap"/>
    <property type="match status" value="1"/>
</dbReference>